<proteinExistence type="predicted"/>
<accession>A0ABQ5EA57</accession>
<keyword evidence="2" id="KW-1185">Reference proteome</keyword>
<evidence type="ECO:0008006" key="3">
    <source>
        <dbReference type="Google" id="ProtNLM"/>
    </source>
</evidence>
<dbReference type="EMBL" id="BQNB010016096">
    <property type="protein sequence ID" value="GJT47762.1"/>
    <property type="molecule type" value="Genomic_DNA"/>
</dbReference>
<reference evidence="1" key="2">
    <citation type="submission" date="2022-01" db="EMBL/GenBank/DDBJ databases">
        <authorList>
            <person name="Yamashiro T."/>
            <person name="Shiraishi A."/>
            <person name="Satake H."/>
            <person name="Nakayama K."/>
        </authorList>
    </citation>
    <scope>NUCLEOTIDE SEQUENCE</scope>
</reference>
<evidence type="ECO:0000313" key="1">
    <source>
        <dbReference type="EMBL" id="GJT47762.1"/>
    </source>
</evidence>
<reference evidence="1" key="1">
    <citation type="journal article" date="2022" name="Int. J. Mol. Sci.">
        <title>Draft Genome of Tanacetum Coccineum: Genomic Comparison of Closely Related Tanacetum-Family Plants.</title>
        <authorList>
            <person name="Yamashiro T."/>
            <person name="Shiraishi A."/>
            <person name="Nakayama K."/>
            <person name="Satake H."/>
        </authorList>
    </citation>
    <scope>NUCLEOTIDE SEQUENCE</scope>
</reference>
<protein>
    <recommendedName>
        <fullName evidence="3">Gag-Pol polyprotein</fullName>
    </recommendedName>
</protein>
<gene>
    <name evidence="1" type="ORF">Tco_0973919</name>
</gene>
<dbReference type="Proteomes" id="UP001151760">
    <property type="component" value="Unassembled WGS sequence"/>
</dbReference>
<comment type="caution">
    <text evidence="1">The sequence shown here is derived from an EMBL/GenBank/DDBJ whole genome shotgun (WGS) entry which is preliminary data.</text>
</comment>
<name>A0ABQ5EA57_9ASTR</name>
<evidence type="ECO:0000313" key="2">
    <source>
        <dbReference type="Proteomes" id="UP001151760"/>
    </source>
</evidence>
<sequence>MARAHLLEKVIGDPTRPVMTQRKLATDAKMCMYALTLNTTKPKNIKEAMQDHSWIESIQEELYQFRIYNRKTRKIMEEIHVKFDELTAMASKHNSL</sequence>
<organism evidence="1 2">
    <name type="scientific">Tanacetum coccineum</name>
    <dbReference type="NCBI Taxonomy" id="301880"/>
    <lineage>
        <taxon>Eukaryota</taxon>
        <taxon>Viridiplantae</taxon>
        <taxon>Streptophyta</taxon>
        <taxon>Embryophyta</taxon>
        <taxon>Tracheophyta</taxon>
        <taxon>Spermatophyta</taxon>
        <taxon>Magnoliopsida</taxon>
        <taxon>eudicotyledons</taxon>
        <taxon>Gunneridae</taxon>
        <taxon>Pentapetalae</taxon>
        <taxon>asterids</taxon>
        <taxon>campanulids</taxon>
        <taxon>Asterales</taxon>
        <taxon>Asteraceae</taxon>
        <taxon>Asteroideae</taxon>
        <taxon>Anthemideae</taxon>
        <taxon>Anthemidinae</taxon>
        <taxon>Tanacetum</taxon>
    </lineage>
</organism>